<dbReference type="InterPro" id="IPR003018">
    <property type="entry name" value="GAF"/>
</dbReference>
<dbReference type="GO" id="GO:0000155">
    <property type="term" value="F:phosphorelay sensor kinase activity"/>
    <property type="evidence" value="ECO:0007669"/>
    <property type="project" value="InterPro"/>
</dbReference>
<dbReference type="SMART" id="SM00065">
    <property type="entry name" value="GAF"/>
    <property type="match status" value="1"/>
</dbReference>
<dbReference type="Pfam" id="PF08447">
    <property type="entry name" value="PAS_3"/>
    <property type="match status" value="1"/>
</dbReference>
<dbReference type="Gene3D" id="3.30.450.20">
    <property type="entry name" value="PAS domain"/>
    <property type="match status" value="2"/>
</dbReference>
<keyword evidence="4" id="KW-0808">Transferase</keyword>
<dbReference type="SMART" id="SM00086">
    <property type="entry name" value="PAC"/>
    <property type="match status" value="2"/>
</dbReference>
<dbReference type="InterPro" id="IPR013655">
    <property type="entry name" value="PAS_fold_3"/>
</dbReference>
<dbReference type="PANTHER" id="PTHR43304:SF1">
    <property type="entry name" value="PAC DOMAIN-CONTAINING PROTEIN"/>
    <property type="match status" value="1"/>
</dbReference>
<keyword evidence="5" id="KW-0418">Kinase</keyword>
<dbReference type="PROSITE" id="PS50113">
    <property type="entry name" value="PAC"/>
    <property type="match status" value="2"/>
</dbReference>
<dbReference type="InterPro" id="IPR035965">
    <property type="entry name" value="PAS-like_dom_sf"/>
</dbReference>
<dbReference type="SUPFAM" id="SSF55785">
    <property type="entry name" value="PYP-like sensor domain (PAS domain)"/>
    <property type="match status" value="2"/>
</dbReference>
<dbReference type="RefSeq" id="WP_126579204.1">
    <property type="nucleotide sequence ID" value="NZ_BIFR01000001.1"/>
</dbReference>
<feature type="domain" description="PAC" evidence="9">
    <location>
        <begin position="239"/>
        <end position="291"/>
    </location>
</feature>
<dbReference type="SUPFAM" id="SSF55874">
    <property type="entry name" value="ATPase domain of HSP90 chaperone/DNA topoisomerase II/histidine kinase"/>
    <property type="match status" value="1"/>
</dbReference>
<dbReference type="EC" id="2.7.13.3" evidence="2"/>
<evidence type="ECO:0000256" key="2">
    <source>
        <dbReference type="ARBA" id="ARBA00012438"/>
    </source>
</evidence>
<dbReference type="Proteomes" id="UP000287352">
    <property type="component" value="Unassembled WGS sequence"/>
</dbReference>
<feature type="domain" description="PAS" evidence="8">
    <location>
        <begin position="154"/>
        <end position="189"/>
    </location>
</feature>
<dbReference type="PANTHER" id="PTHR43304">
    <property type="entry name" value="PHYTOCHROME-LIKE PROTEIN CPH1"/>
    <property type="match status" value="1"/>
</dbReference>
<dbReference type="InterPro" id="IPR000014">
    <property type="entry name" value="PAS"/>
</dbReference>
<dbReference type="GO" id="GO:0006355">
    <property type="term" value="P:regulation of DNA-templated transcription"/>
    <property type="evidence" value="ECO:0007669"/>
    <property type="project" value="InterPro"/>
</dbReference>
<dbReference type="Gene3D" id="3.30.450.40">
    <property type="match status" value="1"/>
</dbReference>
<dbReference type="EMBL" id="BIFR01000001">
    <property type="protein sequence ID" value="GCE11493.1"/>
    <property type="molecule type" value="Genomic_DNA"/>
</dbReference>
<dbReference type="Gene3D" id="3.30.565.10">
    <property type="entry name" value="Histidine kinase-like ATPase, C-terminal domain"/>
    <property type="match status" value="1"/>
</dbReference>
<evidence type="ECO:0000259" key="7">
    <source>
        <dbReference type="PROSITE" id="PS50109"/>
    </source>
</evidence>
<sequence>MVSSHNTFRPEPPEDAKSALLQQLKESEARFQMLFEHVAVGMAFVGIQGQWLQVNQKLCSIIGYSHEELLSHSFQEITHPDDLETDLNFVQSLLDGHSETYALEKRYIRKDGSIIWINLTVSLVRDEMNRPLYFISVVEDISERKRVEAESMAHASQLEAILSAMADAIMVYDQTGSVVYASSAAYELFPLETWPEHLSLDPTERAMHYALRDEYGQPLEPDRSPVHRLLNGEVLKGPTALDVMMNDRLNHEVSVSISGSPMRNAYGQITGAVLIAHDVTRRRALERRTQQALEGLIAMAEALVALPESAEQEDKVALKLAALTCSVLDCPRVSIFSVNEESEELRPLAVLGLPPEQLEEWWRAQRRNVTYVHQMDAAIVDRLRHNEVFLLDFQQPPYNSFPNPYQIDKILVAPMCIGERLIGILNLDYGPVSPDGQGRHHYSDSERALASAVAQLSALVFQRQRLLNERAEAQGREVALREANLRMEEFLGVASHELRTPLTTIKANVQLSLRRIQAMLRRTDEMSDENVEKVENMRGMLMKAERQIDVLNRLVGDLIDISRIQTGRLQLHLRQEPCDLIAILQETIPEQHKATRGRRIDLHLPEVEQIAVLADRDRIAQVVTNYLSNALKYSRVDQPVHVSLQIEEHEDGRFARVLVQDYGPGLLPEEIEKVWDIFYQSQRISVQSGSGVGLGLGLHISQTIIERHHGQVGVDSTPGQGSTFWFTLPMKESILYTEYSKR</sequence>
<dbReference type="InterPro" id="IPR004358">
    <property type="entry name" value="Sig_transdc_His_kin-like_C"/>
</dbReference>
<dbReference type="InterPro" id="IPR052162">
    <property type="entry name" value="Sensor_kinase/Photoreceptor"/>
</dbReference>
<comment type="caution">
    <text evidence="10">The sequence shown here is derived from an EMBL/GenBank/DDBJ whole genome shotgun (WGS) entry which is preliminary data.</text>
</comment>
<dbReference type="SMART" id="SM00387">
    <property type="entry name" value="HATPase_c"/>
    <property type="match status" value="1"/>
</dbReference>
<dbReference type="CDD" id="cd00130">
    <property type="entry name" value="PAS"/>
    <property type="match status" value="1"/>
</dbReference>
<evidence type="ECO:0000313" key="11">
    <source>
        <dbReference type="Proteomes" id="UP000287352"/>
    </source>
</evidence>
<evidence type="ECO:0000256" key="4">
    <source>
        <dbReference type="ARBA" id="ARBA00022679"/>
    </source>
</evidence>
<dbReference type="InterPro" id="IPR036097">
    <property type="entry name" value="HisK_dim/P_sf"/>
</dbReference>
<dbReference type="InterPro" id="IPR029016">
    <property type="entry name" value="GAF-like_dom_sf"/>
</dbReference>
<feature type="domain" description="Histidine kinase" evidence="7">
    <location>
        <begin position="493"/>
        <end position="732"/>
    </location>
</feature>
<dbReference type="CDD" id="cd00082">
    <property type="entry name" value="HisKA"/>
    <property type="match status" value="1"/>
</dbReference>
<keyword evidence="3" id="KW-0597">Phosphoprotein</keyword>
<dbReference type="InterPro" id="IPR001610">
    <property type="entry name" value="PAC"/>
</dbReference>
<name>A0A401ZXD2_9CHLR</name>
<organism evidence="10 11">
    <name type="scientific">Tengunoibacter tsumagoiensis</name>
    <dbReference type="NCBI Taxonomy" id="2014871"/>
    <lineage>
        <taxon>Bacteria</taxon>
        <taxon>Bacillati</taxon>
        <taxon>Chloroflexota</taxon>
        <taxon>Ktedonobacteria</taxon>
        <taxon>Ktedonobacterales</taxon>
        <taxon>Dictyobacteraceae</taxon>
        <taxon>Tengunoibacter</taxon>
    </lineage>
</organism>
<dbReference type="InterPro" id="IPR003594">
    <property type="entry name" value="HATPase_dom"/>
</dbReference>
<feature type="domain" description="PAS" evidence="8">
    <location>
        <begin position="27"/>
        <end position="97"/>
    </location>
</feature>
<dbReference type="InterPro" id="IPR003661">
    <property type="entry name" value="HisK_dim/P_dom"/>
</dbReference>
<dbReference type="InterPro" id="IPR005467">
    <property type="entry name" value="His_kinase_dom"/>
</dbReference>
<dbReference type="SMART" id="SM00388">
    <property type="entry name" value="HisKA"/>
    <property type="match status" value="1"/>
</dbReference>
<protein>
    <recommendedName>
        <fullName evidence="2">histidine kinase</fullName>
        <ecNumber evidence="2">2.7.13.3</ecNumber>
    </recommendedName>
</protein>
<dbReference type="NCBIfam" id="TIGR00229">
    <property type="entry name" value="sensory_box"/>
    <property type="match status" value="1"/>
</dbReference>
<dbReference type="Pfam" id="PF00989">
    <property type="entry name" value="PAS"/>
    <property type="match status" value="1"/>
</dbReference>
<reference evidence="11" key="1">
    <citation type="submission" date="2018-12" db="EMBL/GenBank/DDBJ databases">
        <title>Tengunoibacter tsumagoiensis gen. nov., sp. nov., Dictyobacter kobayashii sp. nov., D. alpinus sp. nov., and D. joshuensis sp. nov. and description of Dictyobacteraceae fam. nov. within the order Ktedonobacterales isolated from Tengu-no-mugimeshi.</title>
        <authorList>
            <person name="Wang C.M."/>
            <person name="Zheng Y."/>
            <person name="Sakai Y."/>
            <person name="Toyoda A."/>
            <person name="Minakuchi Y."/>
            <person name="Abe K."/>
            <person name="Yokota A."/>
            <person name="Yabe S."/>
        </authorList>
    </citation>
    <scope>NUCLEOTIDE SEQUENCE [LARGE SCALE GENOMIC DNA]</scope>
    <source>
        <strain evidence="11">Uno3</strain>
    </source>
</reference>
<evidence type="ECO:0000256" key="6">
    <source>
        <dbReference type="ARBA" id="ARBA00023012"/>
    </source>
</evidence>
<dbReference type="InterPro" id="IPR000700">
    <property type="entry name" value="PAS-assoc_C"/>
</dbReference>
<dbReference type="SUPFAM" id="SSF47384">
    <property type="entry name" value="Homodimeric domain of signal transducing histidine kinase"/>
    <property type="match status" value="1"/>
</dbReference>
<gene>
    <name evidence="10" type="ORF">KTT_13520</name>
</gene>
<dbReference type="InterPro" id="IPR013767">
    <property type="entry name" value="PAS_fold"/>
</dbReference>
<accession>A0A401ZXD2</accession>
<keyword evidence="11" id="KW-1185">Reference proteome</keyword>
<keyword evidence="6" id="KW-0902">Two-component regulatory system</keyword>
<dbReference type="OrthoDB" id="567946at2"/>
<dbReference type="PRINTS" id="PR00344">
    <property type="entry name" value="BCTRLSENSOR"/>
</dbReference>
<dbReference type="PROSITE" id="PS50109">
    <property type="entry name" value="HIS_KIN"/>
    <property type="match status" value="1"/>
</dbReference>
<dbReference type="Gene3D" id="1.10.287.130">
    <property type="match status" value="1"/>
</dbReference>
<evidence type="ECO:0000256" key="5">
    <source>
        <dbReference type="ARBA" id="ARBA00022777"/>
    </source>
</evidence>
<evidence type="ECO:0000259" key="8">
    <source>
        <dbReference type="PROSITE" id="PS50112"/>
    </source>
</evidence>
<evidence type="ECO:0000256" key="3">
    <source>
        <dbReference type="ARBA" id="ARBA00022553"/>
    </source>
</evidence>
<evidence type="ECO:0000259" key="9">
    <source>
        <dbReference type="PROSITE" id="PS50113"/>
    </source>
</evidence>
<evidence type="ECO:0000313" key="10">
    <source>
        <dbReference type="EMBL" id="GCE11493.1"/>
    </source>
</evidence>
<comment type="catalytic activity">
    <reaction evidence="1">
        <text>ATP + protein L-histidine = ADP + protein N-phospho-L-histidine.</text>
        <dbReference type="EC" id="2.7.13.3"/>
    </reaction>
</comment>
<dbReference type="Pfam" id="PF02518">
    <property type="entry name" value="HATPase_c"/>
    <property type="match status" value="1"/>
</dbReference>
<dbReference type="Pfam" id="PF00512">
    <property type="entry name" value="HisKA"/>
    <property type="match status" value="1"/>
</dbReference>
<feature type="domain" description="PAC" evidence="9">
    <location>
        <begin position="101"/>
        <end position="153"/>
    </location>
</feature>
<proteinExistence type="predicted"/>
<evidence type="ECO:0000256" key="1">
    <source>
        <dbReference type="ARBA" id="ARBA00000085"/>
    </source>
</evidence>
<dbReference type="SUPFAM" id="SSF55781">
    <property type="entry name" value="GAF domain-like"/>
    <property type="match status" value="1"/>
</dbReference>
<dbReference type="PROSITE" id="PS50112">
    <property type="entry name" value="PAS"/>
    <property type="match status" value="2"/>
</dbReference>
<dbReference type="SMART" id="SM00091">
    <property type="entry name" value="PAS"/>
    <property type="match status" value="2"/>
</dbReference>
<dbReference type="Pfam" id="PF01590">
    <property type="entry name" value="GAF"/>
    <property type="match status" value="1"/>
</dbReference>
<dbReference type="InterPro" id="IPR036890">
    <property type="entry name" value="HATPase_C_sf"/>
</dbReference>
<dbReference type="AlphaFoldDB" id="A0A401ZXD2"/>